<proteinExistence type="predicted"/>
<dbReference type="Proteomes" id="UP000032180">
    <property type="component" value="Chromosome 12"/>
</dbReference>
<evidence type="ECO:0000313" key="1">
    <source>
        <dbReference type="EnsemblPlants" id="LPERR12G11180.1"/>
    </source>
</evidence>
<accession>A0A0D9XZQ6</accession>
<dbReference type="AlphaFoldDB" id="A0A0D9XZQ6"/>
<reference evidence="2" key="2">
    <citation type="submission" date="2013-12" db="EMBL/GenBank/DDBJ databases">
        <authorList>
            <person name="Yu Y."/>
            <person name="Lee S."/>
            <person name="de Baynast K."/>
            <person name="Wissotski M."/>
            <person name="Liu L."/>
            <person name="Talag J."/>
            <person name="Goicoechea J."/>
            <person name="Angelova A."/>
            <person name="Jetty R."/>
            <person name="Kudrna D."/>
            <person name="Golser W."/>
            <person name="Rivera L."/>
            <person name="Zhang J."/>
            <person name="Wing R."/>
        </authorList>
    </citation>
    <scope>NUCLEOTIDE SEQUENCE</scope>
</reference>
<dbReference type="HOGENOM" id="CLU_3017119_0_0_1"/>
<name>A0A0D9XZQ6_9ORYZ</name>
<evidence type="ECO:0000313" key="2">
    <source>
        <dbReference type="Proteomes" id="UP000032180"/>
    </source>
</evidence>
<dbReference type="Gramene" id="LPERR12G11180.1">
    <property type="protein sequence ID" value="LPERR12G11180.1"/>
    <property type="gene ID" value="LPERR12G11180"/>
</dbReference>
<reference evidence="1 2" key="1">
    <citation type="submission" date="2012-08" db="EMBL/GenBank/DDBJ databases">
        <title>Oryza genome evolution.</title>
        <authorList>
            <person name="Wing R.A."/>
        </authorList>
    </citation>
    <scope>NUCLEOTIDE SEQUENCE</scope>
</reference>
<sequence length="56" mass="6692">MIYWFNVNFIQILIGQLISQFMFSSMNGLWQGVRTYVYKCVKFVFKKTAVQFISVK</sequence>
<keyword evidence="2" id="KW-1185">Reference proteome</keyword>
<dbReference type="EnsemblPlants" id="LPERR12G11180.1">
    <property type="protein sequence ID" value="LPERR12G11180.1"/>
    <property type="gene ID" value="LPERR12G11180"/>
</dbReference>
<organism evidence="1 2">
    <name type="scientific">Leersia perrieri</name>
    <dbReference type="NCBI Taxonomy" id="77586"/>
    <lineage>
        <taxon>Eukaryota</taxon>
        <taxon>Viridiplantae</taxon>
        <taxon>Streptophyta</taxon>
        <taxon>Embryophyta</taxon>
        <taxon>Tracheophyta</taxon>
        <taxon>Spermatophyta</taxon>
        <taxon>Magnoliopsida</taxon>
        <taxon>Liliopsida</taxon>
        <taxon>Poales</taxon>
        <taxon>Poaceae</taxon>
        <taxon>BOP clade</taxon>
        <taxon>Oryzoideae</taxon>
        <taxon>Oryzeae</taxon>
        <taxon>Oryzinae</taxon>
        <taxon>Leersia</taxon>
    </lineage>
</organism>
<protein>
    <submittedName>
        <fullName evidence="1">Uncharacterized protein</fullName>
    </submittedName>
</protein>
<reference evidence="1" key="3">
    <citation type="submission" date="2015-04" db="UniProtKB">
        <authorList>
            <consortium name="EnsemblPlants"/>
        </authorList>
    </citation>
    <scope>IDENTIFICATION</scope>
</reference>